<evidence type="ECO:0008006" key="4">
    <source>
        <dbReference type="Google" id="ProtNLM"/>
    </source>
</evidence>
<proteinExistence type="predicted"/>
<sequence>MATKKRCGQRYDRIICLTLRSVQLAMCIVALAFVGASFQSHTLSFETDDGETHDVTVYYGGPAVNLVMVVTFAACLYDLYFLLLVYTLQCASIRASFSFGVDVTFTLLFVSAGCALAASDYLRYCSALDLKVHCALLASGTALCFMAFGSFLLCVAWGAWMWNRRIQPSEKDQLVYRRGSLSSSVHFGVGLEFETATTSYVHRMSDDIM</sequence>
<dbReference type="GeneID" id="94345389"/>
<gene>
    <name evidence="2" type="ORF">CCR75_001616</name>
</gene>
<dbReference type="PANTHER" id="PTHR28165:SF1">
    <property type="entry name" value="NON-CLASSICAL EXPORT PROTEIN 2-RELATED"/>
    <property type="match status" value="1"/>
</dbReference>
<evidence type="ECO:0000256" key="1">
    <source>
        <dbReference type="SAM" id="Phobius"/>
    </source>
</evidence>
<feature type="transmembrane region" description="Helical" evidence="1">
    <location>
        <begin position="21"/>
        <end position="43"/>
    </location>
</feature>
<reference evidence="2 3" key="1">
    <citation type="journal article" date="2021" name="Genome Biol.">
        <title>AFLAP: assembly-free linkage analysis pipeline using k-mers from genome sequencing data.</title>
        <authorList>
            <person name="Fletcher K."/>
            <person name="Zhang L."/>
            <person name="Gil J."/>
            <person name="Han R."/>
            <person name="Cavanaugh K."/>
            <person name="Michelmore R."/>
        </authorList>
    </citation>
    <scope>NUCLEOTIDE SEQUENCE [LARGE SCALE GENOMIC DNA]</scope>
    <source>
        <strain evidence="2 3">SF5</strain>
    </source>
</reference>
<dbReference type="EMBL" id="SHOA02000010">
    <property type="protein sequence ID" value="TDH70278.1"/>
    <property type="molecule type" value="Genomic_DNA"/>
</dbReference>
<protein>
    <recommendedName>
        <fullName evidence="4">MARVEL domain-containing protein</fullName>
    </recommendedName>
</protein>
<keyword evidence="3" id="KW-1185">Reference proteome</keyword>
<accession>A0A976FNZ2</accession>
<dbReference type="AlphaFoldDB" id="A0A976FNZ2"/>
<feature type="transmembrane region" description="Helical" evidence="1">
    <location>
        <begin position="97"/>
        <end position="118"/>
    </location>
</feature>
<keyword evidence="1" id="KW-0472">Membrane</keyword>
<name>A0A976FNZ2_BRELC</name>
<evidence type="ECO:0000313" key="3">
    <source>
        <dbReference type="Proteomes" id="UP000294530"/>
    </source>
</evidence>
<feature type="transmembrane region" description="Helical" evidence="1">
    <location>
        <begin position="63"/>
        <end position="85"/>
    </location>
</feature>
<dbReference type="RefSeq" id="XP_067819777.1">
    <property type="nucleotide sequence ID" value="XM_067959718.1"/>
</dbReference>
<dbReference type="PANTHER" id="PTHR28165">
    <property type="entry name" value="NON-CLASSICAL EXPORT PROTEIN 2-RELATED"/>
    <property type="match status" value="1"/>
</dbReference>
<organism evidence="2 3">
    <name type="scientific">Bremia lactucae</name>
    <name type="common">Lettuce downy mildew</name>
    <dbReference type="NCBI Taxonomy" id="4779"/>
    <lineage>
        <taxon>Eukaryota</taxon>
        <taxon>Sar</taxon>
        <taxon>Stramenopiles</taxon>
        <taxon>Oomycota</taxon>
        <taxon>Peronosporomycetes</taxon>
        <taxon>Peronosporales</taxon>
        <taxon>Peronosporaceae</taxon>
        <taxon>Bremia</taxon>
    </lineage>
</organism>
<keyword evidence="1" id="KW-1133">Transmembrane helix</keyword>
<dbReference type="InterPro" id="IPR052649">
    <property type="entry name" value="NCE102-like"/>
</dbReference>
<comment type="caution">
    <text evidence="2">The sequence shown here is derived from an EMBL/GenBank/DDBJ whole genome shotgun (WGS) entry which is preliminary data.</text>
</comment>
<feature type="transmembrane region" description="Helical" evidence="1">
    <location>
        <begin position="138"/>
        <end position="162"/>
    </location>
</feature>
<evidence type="ECO:0000313" key="2">
    <source>
        <dbReference type="EMBL" id="TDH70278.1"/>
    </source>
</evidence>
<dbReference type="OrthoDB" id="161289at2759"/>
<keyword evidence="1" id="KW-0812">Transmembrane</keyword>
<dbReference type="Proteomes" id="UP000294530">
    <property type="component" value="Unassembled WGS sequence"/>
</dbReference>
<dbReference type="KEGG" id="blac:94345389"/>